<dbReference type="Pfam" id="PF01855">
    <property type="entry name" value="POR_N"/>
    <property type="match status" value="1"/>
</dbReference>
<evidence type="ECO:0000256" key="5">
    <source>
        <dbReference type="ARBA" id="ARBA00022982"/>
    </source>
</evidence>
<feature type="site" description="Important for catalytic activity" evidence="11">
    <location>
        <position position="116"/>
    </location>
</feature>
<dbReference type="InterPro" id="IPR033412">
    <property type="entry name" value="PFOR_II"/>
</dbReference>
<evidence type="ECO:0000256" key="10">
    <source>
        <dbReference type="PIRSR" id="PIRSR000159-1"/>
    </source>
</evidence>
<evidence type="ECO:0000256" key="2">
    <source>
        <dbReference type="ARBA" id="ARBA00022448"/>
    </source>
</evidence>
<dbReference type="Pfam" id="PF13484">
    <property type="entry name" value="Fer4_16"/>
    <property type="match status" value="1"/>
</dbReference>
<dbReference type="SUPFAM" id="SSF53323">
    <property type="entry name" value="Pyruvate-ferredoxin oxidoreductase, PFOR, domain III"/>
    <property type="match status" value="1"/>
</dbReference>
<dbReference type="Proteomes" id="UP000823892">
    <property type="component" value="Unassembled WGS sequence"/>
</dbReference>
<dbReference type="GO" id="GO:0005506">
    <property type="term" value="F:iron ion binding"/>
    <property type="evidence" value="ECO:0007669"/>
    <property type="project" value="InterPro"/>
</dbReference>
<dbReference type="PANTHER" id="PTHR32154">
    <property type="entry name" value="PYRUVATE-FLAVODOXIN OXIDOREDUCTASE-RELATED"/>
    <property type="match status" value="1"/>
</dbReference>
<feature type="binding site" evidence="12">
    <location>
        <position position="820"/>
    </location>
    <ligand>
        <name>[4Fe-4S] cluster</name>
        <dbReference type="ChEBI" id="CHEBI:49883"/>
        <label>3</label>
    </ligand>
</feature>
<reference evidence="14" key="2">
    <citation type="submission" date="2021-04" db="EMBL/GenBank/DDBJ databases">
        <authorList>
            <person name="Gilroy R."/>
        </authorList>
    </citation>
    <scope>NUCLEOTIDE SEQUENCE</scope>
    <source>
        <strain evidence="14">ChiBcec6-4105</strain>
    </source>
</reference>
<dbReference type="Pfam" id="PF10371">
    <property type="entry name" value="EKR"/>
    <property type="match status" value="1"/>
</dbReference>
<dbReference type="InterPro" id="IPR019456">
    <property type="entry name" value="Pyrv-flavodox_OxRtase_EKR"/>
</dbReference>
<feature type="site" description="Important for catalytic activity" evidence="11">
    <location>
        <position position="33"/>
    </location>
</feature>
<dbReference type="PROSITE" id="PS00198">
    <property type="entry name" value="4FE4S_FER_1"/>
    <property type="match status" value="2"/>
</dbReference>
<dbReference type="Gene3D" id="3.40.50.970">
    <property type="match status" value="2"/>
</dbReference>
<evidence type="ECO:0000256" key="9">
    <source>
        <dbReference type="PIRNR" id="PIRNR000159"/>
    </source>
</evidence>
<evidence type="ECO:0000259" key="13">
    <source>
        <dbReference type="PROSITE" id="PS51379"/>
    </source>
</evidence>
<feature type="site" description="Important for catalytic activity" evidence="11">
    <location>
        <position position="66"/>
    </location>
</feature>
<keyword evidence="8 12" id="KW-0411">Iron-sulfur</keyword>
<evidence type="ECO:0000256" key="8">
    <source>
        <dbReference type="ARBA" id="ARBA00023014"/>
    </source>
</evidence>
<keyword evidence="6 9" id="KW-0560">Oxidoreductase</keyword>
<evidence type="ECO:0000256" key="11">
    <source>
        <dbReference type="PIRSR" id="PIRSR000159-2"/>
    </source>
</evidence>
<proteinExistence type="inferred from homology"/>
<gene>
    <name evidence="14" type="primary">nifJ</name>
    <name evidence="14" type="ORF">H9914_11430</name>
</gene>
<comment type="cofactor">
    <cofactor evidence="12">
        <name>[4Fe-4S] cluster</name>
        <dbReference type="ChEBI" id="CHEBI:49883"/>
    </cofactor>
    <text evidence="12">Binds 3 [4Fe-4S] clusters per subunit.</text>
</comment>
<keyword evidence="2 9" id="KW-0813">Transport</keyword>
<comment type="caution">
    <text evidence="14">The sequence shown here is derived from an EMBL/GenBank/DDBJ whole genome shotgun (WGS) entry which is preliminary data.</text>
</comment>
<dbReference type="FunFam" id="3.40.920.10:FF:000001">
    <property type="entry name" value="Pyruvate:ferredoxin (Flavodoxin) oxidoreductase"/>
    <property type="match status" value="1"/>
</dbReference>
<feature type="binding site" evidence="10">
    <location>
        <begin position="1005"/>
        <end position="1010"/>
    </location>
    <ligand>
        <name>thiamine diphosphate</name>
        <dbReference type="ChEBI" id="CHEBI:58937"/>
    </ligand>
</feature>
<feature type="binding site" evidence="12">
    <location>
        <position position="707"/>
    </location>
    <ligand>
        <name>[4Fe-4S] cluster</name>
        <dbReference type="ChEBI" id="CHEBI:49883"/>
        <label>2</label>
    </ligand>
</feature>
<dbReference type="GO" id="GO:0006979">
    <property type="term" value="P:response to oxidative stress"/>
    <property type="evidence" value="ECO:0007669"/>
    <property type="project" value="TreeGrafter"/>
</dbReference>
<feature type="binding site" evidence="12">
    <location>
        <position position="697"/>
    </location>
    <ligand>
        <name>[4Fe-4S] cluster</name>
        <dbReference type="ChEBI" id="CHEBI:49883"/>
        <label>1</label>
    </ligand>
</feature>
<dbReference type="Gene3D" id="4.10.780.10">
    <property type="entry name" value="Pyruvate-flavodoxin oxidoreductase, EKR domain"/>
    <property type="match status" value="1"/>
</dbReference>
<dbReference type="CDD" id="cd07034">
    <property type="entry name" value="TPP_PYR_PFOR_IOR-alpha_like"/>
    <property type="match status" value="1"/>
</dbReference>
<evidence type="ECO:0000256" key="7">
    <source>
        <dbReference type="ARBA" id="ARBA00023004"/>
    </source>
</evidence>
<dbReference type="FunFam" id="3.30.70.20:FF:000022">
    <property type="entry name" value="Pyruvate:ferredoxin (Flavodoxin) oxidoreductase"/>
    <property type="match status" value="1"/>
</dbReference>
<evidence type="ECO:0000313" key="15">
    <source>
        <dbReference type="Proteomes" id="UP000823892"/>
    </source>
</evidence>
<dbReference type="Pfam" id="PF01558">
    <property type="entry name" value="POR"/>
    <property type="match status" value="1"/>
</dbReference>
<feature type="binding site" evidence="10">
    <location>
        <position position="848"/>
    </location>
    <ligand>
        <name>thiamine diphosphate</name>
        <dbReference type="ChEBI" id="CHEBI:58937"/>
    </ligand>
</feature>
<dbReference type="InterPro" id="IPR050722">
    <property type="entry name" value="Pyruvate:ferred/Flavod_OxRd"/>
</dbReference>
<dbReference type="Gene3D" id="3.40.50.920">
    <property type="match status" value="1"/>
</dbReference>
<comment type="similarity">
    <text evidence="1 9">Belongs to the pyruvate:ferredoxin/flavodoxin oxidoreductase family.</text>
</comment>
<dbReference type="InterPro" id="IPR017896">
    <property type="entry name" value="4Fe4S_Fe-S-bd"/>
</dbReference>
<feature type="domain" description="4Fe-4S ferredoxin-type" evidence="13">
    <location>
        <begin position="688"/>
        <end position="717"/>
    </location>
</feature>
<feature type="binding site" evidence="12">
    <location>
        <position position="823"/>
    </location>
    <ligand>
        <name>[4Fe-4S] cluster</name>
        <dbReference type="ChEBI" id="CHEBI:49883"/>
        <label>3</label>
    </ligand>
</feature>
<evidence type="ECO:0000256" key="4">
    <source>
        <dbReference type="ARBA" id="ARBA00022723"/>
    </source>
</evidence>
<accession>A0A9D2QWM0</accession>
<dbReference type="FunFam" id="3.40.50.970:FF:000041">
    <property type="entry name" value="Pyruvate:ferredoxin (Flavodoxin) oxidoreductase"/>
    <property type="match status" value="1"/>
</dbReference>
<feature type="binding site" evidence="12">
    <location>
        <position position="1085"/>
    </location>
    <ligand>
        <name>[4Fe-4S] cluster</name>
        <dbReference type="ChEBI" id="CHEBI:49883"/>
        <label>3</label>
    </ligand>
</feature>
<protein>
    <recommendedName>
        <fullName evidence="9">Pyruvate:ferredoxin oxidoreductase</fullName>
        <ecNumber evidence="9">1.2.7.1</ecNumber>
    </recommendedName>
    <alternativeName>
        <fullName evidence="9">Pyruvate synthase</fullName>
    </alternativeName>
</protein>
<dbReference type="SUPFAM" id="SSF54862">
    <property type="entry name" value="4Fe-4S ferredoxins"/>
    <property type="match status" value="1"/>
</dbReference>
<dbReference type="InterPro" id="IPR011895">
    <property type="entry name" value="Pyrv_flavodox_OxRed"/>
</dbReference>
<feature type="binding site" evidence="10">
    <location>
        <position position="116"/>
    </location>
    <ligand>
        <name>pyruvate</name>
        <dbReference type="ChEBI" id="CHEBI:15361"/>
    </ligand>
</feature>
<feature type="binding site" evidence="10">
    <location>
        <position position="66"/>
    </location>
    <ligand>
        <name>thiamine diphosphate</name>
        <dbReference type="ChEBI" id="CHEBI:58937"/>
    </ligand>
</feature>
<feature type="binding site" evidence="12">
    <location>
        <position position="763"/>
    </location>
    <ligand>
        <name>[4Fe-4S] cluster</name>
        <dbReference type="ChEBI" id="CHEBI:49883"/>
        <label>1</label>
    </ligand>
</feature>
<dbReference type="InterPro" id="IPR002869">
    <property type="entry name" value="Pyrv_flavodox_OxRed_cen"/>
</dbReference>
<evidence type="ECO:0000256" key="1">
    <source>
        <dbReference type="ARBA" id="ARBA00009032"/>
    </source>
</evidence>
<dbReference type="Gene3D" id="3.30.70.20">
    <property type="match status" value="1"/>
</dbReference>
<feature type="binding site" evidence="12">
    <location>
        <position position="753"/>
    </location>
    <ligand>
        <name>[4Fe-4S] cluster</name>
        <dbReference type="ChEBI" id="CHEBI:49883"/>
        <label>2</label>
    </ligand>
</feature>
<dbReference type="InterPro" id="IPR011766">
    <property type="entry name" value="TPP_enzyme_TPP-bd"/>
</dbReference>
<dbReference type="SUPFAM" id="SSF52922">
    <property type="entry name" value="TK C-terminal domain-like"/>
    <property type="match status" value="1"/>
</dbReference>
<feature type="binding site" evidence="12">
    <location>
        <position position="759"/>
    </location>
    <ligand>
        <name>[4Fe-4S] cluster</name>
        <dbReference type="ChEBI" id="CHEBI:49883"/>
        <label>2</label>
    </ligand>
</feature>
<dbReference type="GO" id="GO:0022900">
    <property type="term" value="P:electron transport chain"/>
    <property type="evidence" value="ECO:0007669"/>
    <property type="project" value="InterPro"/>
</dbReference>
<dbReference type="InterPro" id="IPR017900">
    <property type="entry name" value="4Fe4S_Fe_S_CS"/>
</dbReference>
<dbReference type="EMBL" id="DWUY01000259">
    <property type="protein sequence ID" value="HJD29587.1"/>
    <property type="molecule type" value="Genomic_DNA"/>
</dbReference>
<dbReference type="SMART" id="SM00890">
    <property type="entry name" value="EKR"/>
    <property type="match status" value="1"/>
</dbReference>
<feature type="site" description="Important for catalytic activity" evidence="11">
    <location>
        <position position="1010"/>
    </location>
</feature>
<dbReference type="FunFam" id="3.40.50.920:FF:000007">
    <property type="entry name" value="Pyruvate:ferredoxin (Flavodoxin) oxidoreductase"/>
    <property type="match status" value="1"/>
</dbReference>
<dbReference type="Gene3D" id="3.40.920.10">
    <property type="entry name" value="Pyruvate-ferredoxin oxidoreductase, PFOR, domain III"/>
    <property type="match status" value="1"/>
</dbReference>
<dbReference type="EC" id="1.2.7.1" evidence="9"/>
<feature type="binding site" evidence="12">
    <location>
        <position position="703"/>
    </location>
    <ligand>
        <name>[4Fe-4S] cluster</name>
        <dbReference type="ChEBI" id="CHEBI:49883"/>
        <label>1</label>
    </ligand>
</feature>
<dbReference type="Pfam" id="PF02775">
    <property type="entry name" value="TPP_enzyme_C"/>
    <property type="match status" value="1"/>
</dbReference>
<name>A0A9D2QWM0_9FIRM</name>
<feature type="binding site" evidence="10">
    <location>
        <position position="825"/>
    </location>
    <ligand>
        <name>thiamine diphosphate</name>
        <dbReference type="ChEBI" id="CHEBI:58937"/>
    </ligand>
</feature>
<keyword evidence="7 12" id="KW-0408">Iron</keyword>
<reference evidence="14" key="1">
    <citation type="journal article" date="2021" name="PeerJ">
        <title>Extensive microbial diversity within the chicken gut microbiome revealed by metagenomics and culture.</title>
        <authorList>
            <person name="Gilroy R."/>
            <person name="Ravi A."/>
            <person name="Getino M."/>
            <person name="Pursley I."/>
            <person name="Horton D.L."/>
            <person name="Alikhan N.F."/>
            <person name="Baker D."/>
            <person name="Gharbi K."/>
            <person name="Hall N."/>
            <person name="Watson M."/>
            <person name="Adriaenssens E.M."/>
            <person name="Foster-Nyarko E."/>
            <person name="Jarju S."/>
            <person name="Secka A."/>
            <person name="Antonio M."/>
            <person name="Oren A."/>
            <person name="Chaudhuri R.R."/>
            <person name="La Ragione R."/>
            <person name="Hildebrand F."/>
            <person name="Pallen M.J."/>
        </authorList>
    </citation>
    <scope>NUCLEOTIDE SEQUENCE</scope>
    <source>
        <strain evidence="14">ChiBcec6-4105</strain>
    </source>
</reference>
<keyword evidence="14" id="KW-0670">Pyruvate</keyword>
<dbReference type="InterPro" id="IPR019752">
    <property type="entry name" value="Pyrv/ketoisovalerate_OxRed_cat"/>
</dbReference>
<dbReference type="Pfam" id="PF17147">
    <property type="entry name" value="PFOR_II"/>
    <property type="match status" value="1"/>
</dbReference>
<feature type="domain" description="4Fe-4S ferredoxin-type" evidence="13">
    <location>
        <begin position="744"/>
        <end position="775"/>
    </location>
</feature>
<feature type="binding site" evidence="12">
    <location>
        <position position="700"/>
    </location>
    <ligand>
        <name>[4Fe-4S] cluster</name>
        <dbReference type="ChEBI" id="CHEBI:49883"/>
        <label>1</label>
    </ligand>
</feature>
<dbReference type="InterPro" id="IPR037112">
    <property type="entry name" value="Pyrv-flavodox_OxR_EKR_sf"/>
</dbReference>
<comment type="catalytic activity">
    <reaction evidence="9">
        <text>2 oxidized [2Fe-2S]-[ferredoxin] + pyruvate + CoA = 2 reduced [2Fe-2S]-[ferredoxin] + acetyl-CoA + CO2 + H(+)</text>
        <dbReference type="Rhea" id="RHEA:12765"/>
        <dbReference type="Rhea" id="RHEA-COMP:10000"/>
        <dbReference type="Rhea" id="RHEA-COMP:10001"/>
        <dbReference type="ChEBI" id="CHEBI:15361"/>
        <dbReference type="ChEBI" id="CHEBI:15378"/>
        <dbReference type="ChEBI" id="CHEBI:16526"/>
        <dbReference type="ChEBI" id="CHEBI:33737"/>
        <dbReference type="ChEBI" id="CHEBI:33738"/>
        <dbReference type="ChEBI" id="CHEBI:57287"/>
        <dbReference type="ChEBI" id="CHEBI:57288"/>
        <dbReference type="EC" id="1.2.7.1"/>
    </reaction>
</comment>
<evidence type="ECO:0000256" key="12">
    <source>
        <dbReference type="PIRSR" id="PIRSR000159-50"/>
    </source>
</evidence>
<dbReference type="PIRSF" id="PIRSF000159">
    <property type="entry name" value="NifJ"/>
    <property type="match status" value="1"/>
</dbReference>
<dbReference type="PANTHER" id="PTHR32154:SF0">
    <property type="entry name" value="PYRUVATE-FLAVODOXIN OXIDOREDUCTASE-RELATED"/>
    <property type="match status" value="1"/>
</dbReference>
<dbReference type="PROSITE" id="PS51379">
    <property type="entry name" value="4FE4S_FER_2"/>
    <property type="match status" value="2"/>
</dbReference>
<evidence type="ECO:0000313" key="14">
    <source>
        <dbReference type="EMBL" id="HJD29587.1"/>
    </source>
</evidence>
<dbReference type="GO" id="GO:0019164">
    <property type="term" value="F:pyruvate synthase activity"/>
    <property type="evidence" value="ECO:0007669"/>
    <property type="project" value="UniProtKB-EC"/>
</dbReference>
<dbReference type="InterPro" id="IPR009014">
    <property type="entry name" value="Transketo_C/PFOR_II"/>
</dbReference>
<feature type="binding site" evidence="12">
    <location>
        <position position="848"/>
    </location>
    <ligand>
        <name>[4Fe-4S] cluster</name>
        <dbReference type="ChEBI" id="CHEBI:49883"/>
        <label>3</label>
    </ligand>
</feature>
<evidence type="ECO:0000256" key="3">
    <source>
        <dbReference type="ARBA" id="ARBA00022485"/>
    </source>
</evidence>
<sequence>MLQNSRNETMDGNTAAATASYYFTEVAAIYPITPSSPMAEAVDKWASEGKENIFGQPVRLIEMQSEGGAAGTLHGSLQAGALSTTYTSSQGLLLMIPNLYKIAGELLPGVLHVSARSLASNALSIFGDHQDVMSIRQTGVALLASGSVQECMDLGCISHLAAIRSRIPFVHFFDGFRTSHEIQKIQVIPKDMLLPMVDWESLQAFRDRALNPDHPVLRGTTQNPDIFFQEREAVNVFYQSAPGIVQEYMDKIGEVTGRQYHLFDYYGAEHPALVLIAMGSSCEVIKETIDYLNGQGHRYGLLQVRLFRPFSKEAFLKAFPEGVEKVVVLDRTKEPGAQGEPLYQEICSVFSGEKNPPAIIGGRYGLASKDFTPQDVAAVIKNGEKAEPLNGFTVGIKDDVTCLSLTPEEDLPDTSPAGTVNCKFWGLGSDGTVSANKSAIKIIGSHTEKYVQAYFSYDSKKSGGVTISHLRFGDQPIKSSYLIKHADYIACHNQAYVNTYDLLEGIKDGGIFLLNCKWTDEELNRHLPAFMKQRILEKQIRFYTIDADHIAKELGLGKRINMIMQTVFFALIQIIPTEKAEEYLKQEVRKNYGHQGQAVIEMNDRAIEEAPAHLHQVDLHGLDTKTGGSWIENLKTGDEELDQFVNRVILPMNKQEGDKIPVSAFAGREDGTYPTDTTKYEKRGIALEVPQWDPDKCLQCNLCSFVCPHTVFRPSLLTEKEMAEAPEKVRADAREAKGHKEQYFYMGFSPLDCTGCGNCINICPAKEKALNMVPLEQSNANEGPVWEWIKDRENQVFSRDRLTVKESQFLTPYFEFSGACAGCGETPYAKLVTQLFGDRMMISNSAGCTTVWGGSAPVVPYKKDKKGHGPAWGFSLFEDNGEYGLGMYLGYQTVRQEVKEKAESLKQELVREKKTESRLYQALCDWQDGSEQGQGARERADELIKALVESPESEAAKELYKRRDFLIKRSNWVFGGDGWAYDIGYGGLDHVLSTGADINIMVFDTEVYSNTGGQASKATPLAAVAKFSAAGKRRKKKELGMMAMQYGDVYVAQVAMGADPKQTLKALLEAESYPGPSLIIGYAPCINHGIKRGMSHTQEQQKLAVDAGYWNLYRYDPRRKAKGENPFVLDSKEPKGNFREFLMSEVRFTSLLKKQPDIAEQLLEQAEDDAKERYERYKRKSEEKGGS</sequence>
<evidence type="ECO:0000256" key="6">
    <source>
        <dbReference type="ARBA" id="ARBA00023002"/>
    </source>
</evidence>
<dbReference type="AlphaFoldDB" id="A0A9D2QWM0"/>
<dbReference type="GO" id="GO:0051539">
    <property type="term" value="F:4 iron, 4 sulfur cluster binding"/>
    <property type="evidence" value="ECO:0007669"/>
    <property type="project" value="UniProtKB-KW"/>
</dbReference>
<keyword evidence="3 12" id="KW-0004">4Fe-4S</keyword>
<dbReference type="SUPFAM" id="SSF52518">
    <property type="entry name" value="Thiamin diphosphate-binding fold (THDP-binding)"/>
    <property type="match status" value="2"/>
</dbReference>
<organism evidence="14 15">
    <name type="scientific">Candidatus Blautia avicola</name>
    <dbReference type="NCBI Taxonomy" id="2838483"/>
    <lineage>
        <taxon>Bacteria</taxon>
        <taxon>Bacillati</taxon>
        <taxon>Bacillota</taxon>
        <taxon>Clostridia</taxon>
        <taxon>Lachnospirales</taxon>
        <taxon>Lachnospiraceae</taxon>
        <taxon>Blautia</taxon>
    </lineage>
</organism>
<dbReference type="NCBIfam" id="TIGR02176">
    <property type="entry name" value="pyruv_ox_red"/>
    <property type="match status" value="1"/>
</dbReference>
<feature type="binding site" evidence="12">
    <location>
        <position position="756"/>
    </location>
    <ligand>
        <name>[4Fe-4S] cluster</name>
        <dbReference type="ChEBI" id="CHEBI:49883"/>
        <label>2</label>
    </ligand>
</feature>
<dbReference type="FunFam" id="3.40.50.970:FF:000012">
    <property type="entry name" value="Pyruvate:ferredoxin (Flavodoxin) oxidoreductase"/>
    <property type="match status" value="1"/>
</dbReference>
<keyword evidence="4 12" id="KW-0479">Metal-binding</keyword>
<feature type="binding site" evidence="10">
    <location>
        <position position="33"/>
    </location>
    <ligand>
        <name>pyruvate</name>
        <dbReference type="ChEBI" id="CHEBI:15361"/>
    </ligand>
</feature>
<dbReference type="InterPro" id="IPR002880">
    <property type="entry name" value="Pyrv_Fd/Flavodoxin_OxRdtase_N"/>
</dbReference>
<keyword evidence="5 9" id="KW-0249">Electron transport</keyword>
<feature type="binding site" evidence="10">
    <location>
        <begin position="976"/>
        <end position="979"/>
    </location>
    <ligand>
        <name>thiamine diphosphate</name>
        <dbReference type="ChEBI" id="CHEBI:58937"/>
    </ligand>
</feature>
<dbReference type="CDD" id="cd03377">
    <property type="entry name" value="TPP_PFOR_PNO"/>
    <property type="match status" value="1"/>
</dbReference>
<dbReference type="GO" id="GO:0030976">
    <property type="term" value="F:thiamine pyrophosphate binding"/>
    <property type="evidence" value="ECO:0007669"/>
    <property type="project" value="InterPro"/>
</dbReference>
<dbReference type="InterPro" id="IPR029061">
    <property type="entry name" value="THDP-binding"/>
</dbReference>